<evidence type="ECO:0008006" key="2">
    <source>
        <dbReference type="Google" id="ProtNLM"/>
    </source>
</evidence>
<dbReference type="AlphaFoldDB" id="A0A381QRV7"/>
<accession>A0A381QRV7</accession>
<gene>
    <name evidence="1" type="ORF">METZ01_LOCUS33441</name>
</gene>
<dbReference type="Gene3D" id="2.40.160.60">
    <property type="entry name" value="Outer membrane protein transport protein (OMPP1/FadL/TodX)"/>
    <property type="match status" value="1"/>
</dbReference>
<protein>
    <recommendedName>
        <fullName evidence="2">DUF5723 domain-containing protein</fullName>
    </recommendedName>
</protein>
<organism evidence="1">
    <name type="scientific">marine metagenome</name>
    <dbReference type="NCBI Taxonomy" id="408172"/>
    <lineage>
        <taxon>unclassified sequences</taxon>
        <taxon>metagenomes</taxon>
        <taxon>ecological metagenomes</taxon>
    </lineage>
</organism>
<name>A0A381QRV7_9ZZZZ</name>
<dbReference type="EMBL" id="UINC01001433">
    <property type="protein sequence ID" value="SUZ80587.1"/>
    <property type="molecule type" value="Genomic_DNA"/>
</dbReference>
<sequence length="395" mass="43814">MSRIRYHIRNFFVVIILLTLGGVYTLQAQTGELRRPGQGVRNLGMGNAGIGLSFDENALFYNPAGLASVDSILVGFPFLMEVSDDSVNIIKDISELSGDSKTSEIAELLMGKRVHFRSLIDLNLIMPFGELMTFGAAHGIELQFDFGVRNPVAIEIDFGLRLDRINNFGLALPVARGRWLVGAGVETIERCDIPLTTATFGTVLNNSDIGSSFGSCKLNDLKRAQTFNFGFQKRLETASALKMTWGFTANNVGGLKFKRSDNETSPADQNPEYSTGFSWQPSWGPLRLLYAIDIRDLTMEHADDTDCQSKKSTDCLWKRLHIGTEIGIFPIDSGASTFAIRAGFNQGYFTYGFELNPFIVFRGLNIQYAVYKTETGSQIGDRPDKRKVFQLNLGF</sequence>
<proteinExistence type="predicted"/>
<evidence type="ECO:0000313" key="1">
    <source>
        <dbReference type="EMBL" id="SUZ80587.1"/>
    </source>
</evidence>
<reference evidence="1" key="1">
    <citation type="submission" date="2018-05" db="EMBL/GenBank/DDBJ databases">
        <authorList>
            <person name="Lanie J.A."/>
            <person name="Ng W.-L."/>
            <person name="Kazmierczak K.M."/>
            <person name="Andrzejewski T.M."/>
            <person name="Davidsen T.M."/>
            <person name="Wayne K.J."/>
            <person name="Tettelin H."/>
            <person name="Glass J.I."/>
            <person name="Rusch D."/>
            <person name="Podicherti R."/>
            <person name="Tsui H.-C.T."/>
            <person name="Winkler M.E."/>
        </authorList>
    </citation>
    <scope>NUCLEOTIDE SEQUENCE</scope>
</reference>